<evidence type="ECO:0000313" key="3">
    <source>
        <dbReference type="EMBL" id="KAF6165341.1"/>
    </source>
</evidence>
<dbReference type="EMBL" id="JACGCM010000854">
    <property type="protein sequence ID" value="KAF6165341.1"/>
    <property type="molecule type" value="Genomic_DNA"/>
</dbReference>
<dbReference type="AlphaFoldDB" id="A0A7J7NDN1"/>
<evidence type="ECO:0000259" key="2">
    <source>
        <dbReference type="Pfam" id="PF04056"/>
    </source>
</evidence>
<protein>
    <recommendedName>
        <fullName evidence="2">Ssl1-like domain-containing protein</fullName>
    </recommendedName>
</protein>
<name>A0A7J7NDN1_9MAGN</name>
<accession>A0A7J7NDN1</accession>
<feature type="compositionally biased region" description="Acidic residues" evidence="1">
    <location>
        <begin position="18"/>
        <end position="27"/>
    </location>
</feature>
<organism evidence="3 4">
    <name type="scientific">Kingdonia uniflora</name>
    <dbReference type="NCBI Taxonomy" id="39325"/>
    <lineage>
        <taxon>Eukaryota</taxon>
        <taxon>Viridiplantae</taxon>
        <taxon>Streptophyta</taxon>
        <taxon>Embryophyta</taxon>
        <taxon>Tracheophyta</taxon>
        <taxon>Spermatophyta</taxon>
        <taxon>Magnoliopsida</taxon>
        <taxon>Ranunculales</taxon>
        <taxon>Circaeasteraceae</taxon>
        <taxon>Kingdonia</taxon>
    </lineage>
</organism>
<dbReference type="GO" id="GO:0006357">
    <property type="term" value="P:regulation of transcription by RNA polymerase II"/>
    <property type="evidence" value="ECO:0007669"/>
    <property type="project" value="TreeGrafter"/>
</dbReference>
<dbReference type="GO" id="GO:0006289">
    <property type="term" value="P:nucleotide-excision repair"/>
    <property type="evidence" value="ECO:0007669"/>
    <property type="project" value="TreeGrafter"/>
</dbReference>
<evidence type="ECO:0000256" key="1">
    <source>
        <dbReference type="SAM" id="MobiDB-lite"/>
    </source>
</evidence>
<comment type="caution">
    <text evidence="3">The sequence shown here is derived from an EMBL/GenBank/DDBJ whole genome shotgun (WGS) entry which is preliminary data.</text>
</comment>
<dbReference type="Gene3D" id="3.40.50.410">
    <property type="entry name" value="von Willebrand factor, type A domain"/>
    <property type="match status" value="1"/>
</dbReference>
<dbReference type="OrthoDB" id="284275at2759"/>
<gene>
    <name evidence="3" type="ORF">GIB67_018785</name>
</gene>
<dbReference type="GO" id="GO:0005675">
    <property type="term" value="C:transcription factor TFIIH holo complex"/>
    <property type="evidence" value="ECO:0007669"/>
    <property type="project" value="TreeGrafter"/>
</dbReference>
<dbReference type="Pfam" id="PF04056">
    <property type="entry name" value="Ssl1"/>
    <property type="match status" value="1"/>
</dbReference>
<evidence type="ECO:0000313" key="4">
    <source>
        <dbReference type="Proteomes" id="UP000541444"/>
    </source>
</evidence>
<feature type="compositionally biased region" description="Basic and acidic residues" evidence="1">
    <location>
        <begin position="1"/>
        <end position="17"/>
    </location>
</feature>
<dbReference type="InterPro" id="IPR036465">
    <property type="entry name" value="vWFA_dom_sf"/>
</dbReference>
<feature type="region of interest" description="Disordered" evidence="1">
    <location>
        <begin position="1"/>
        <end position="34"/>
    </location>
</feature>
<sequence length="184" mass="20495">MSKKKADNAEERRRNGEVEEEEEEDEGKNDLEAWERAYADDRSWESLQEDDSGFLRPIARTFCTMISIAAISGGSLPLLESRKGSFATSISLSIYPSPGGCISDTHYGKNPGFSREWGSNGWLQHYNLIKTGEMDFKPSRMAAVAKYAEAFIREFFNQNPLSHIGLITIKDGVSQCLTDLGGKS</sequence>
<dbReference type="InterPro" id="IPR007198">
    <property type="entry name" value="Ssl1-like"/>
</dbReference>
<dbReference type="PANTHER" id="PTHR12695">
    <property type="entry name" value="GENERAL TRANSCRIPTION FACTOR IIH SUBUNIT 2"/>
    <property type="match status" value="1"/>
</dbReference>
<proteinExistence type="predicted"/>
<feature type="domain" description="Ssl1-like" evidence="2">
    <location>
        <begin position="133"/>
        <end position="183"/>
    </location>
</feature>
<reference evidence="3 4" key="1">
    <citation type="journal article" date="2020" name="IScience">
        <title>Genome Sequencing of the Endangered Kingdonia uniflora (Circaeasteraceae, Ranunculales) Reveals Potential Mechanisms of Evolutionary Specialization.</title>
        <authorList>
            <person name="Sun Y."/>
            <person name="Deng T."/>
            <person name="Zhang A."/>
            <person name="Moore M.J."/>
            <person name="Landis J.B."/>
            <person name="Lin N."/>
            <person name="Zhang H."/>
            <person name="Zhang X."/>
            <person name="Huang J."/>
            <person name="Zhang X."/>
            <person name="Sun H."/>
            <person name="Wang H."/>
        </authorList>
    </citation>
    <scope>NUCLEOTIDE SEQUENCE [LARGE SCALE GENOMIC DNA]</scope>
    <source>
        <strain evidence="3">TB1705</strain>
        <tissue evidence="3">Leaf</tissue>
    </source>
</reference>
<dbReference type="Proteomes" id="UP000541444">
    <property type="component" value="Unassembled WGS sequence"/>
</dbReference>
<keyword evidence="4" id="KW-1185">Reference proteome</keyword>
<dbReference type="PANTHER" id="PTHR12695:SF2">
    <property type="entry name" value="GENERAL TRANSCRIPTION FACTOR IIH SUBUNIT 2-RELATED"/>
    <property type="match status" value="1"/>
</dbReference>